<sequence>TDLASLGFTIKAYCKGYNIRLGFLKYYSAFYFRKAATIYTYNRIVLSTIKYPLTISYTALYYTFYKYTIRLGIKIKFLNNKKAGIILENRLKLITNIIIIADRVGLRSWNIILGFKEIAISSGFTIFYILFPAENILKYLDLPKIPYYLTYTFLPTSASSTTIALKDRYSLAIYLYIAGKDNILLAIKDKFKKDQTFLNIQYIYNNYKEYISFLIKGIPFKNTNGVPRYTIKP</sequence>
<evidence type="ECO:0000313" key="2">
    <source>
        <dbReference type="Proteomes" id="UP000696573"/>
    </source>
</evidence>
<feature type="non-terminal residue" evidence="1">
    <location>
        <position position="233"/>
    </location>
</feature>
<gene>
    <name evidence="1" type="ORF">CRHIZ90672A_00016868</name>
</gene>
<reference evidence="1" key="1">
    <citation type="submission" date="2021-10" db="EMBL/GenBank/DDBJ databases">
        <authorList>
            <person name="Piombo E."/>
        </authorList>
    </citation>
    <scope>NUCLEOTIDE SEQUENCE</scope>
</reference>
<protein>
    <submittedName>
        <fullName evidence="1">Uncharacterized protein</fullName>
    </submittedName>
</protein>
<feature type="non-terminal residue" evidence="1">
    <location>
        <position position="1"/>
    </location>
</feature>
<name>A0A9N9VMT4_9HYPO</name>
<proteinExistence type="predicted"/>
<keyword evidence="2" id="KW-1185">Reference proteome</keyword>
<dbReference type="OrthoDB" id="16820at2759"/>
<dbReference type="EMBL" id="CABFNQ020000698">
    <property type="protein sequence ID" value="CAH0024598.1"/>
    <property type="molecule type" value="Genomic_DNA"/>
</dbReference>
<accession>A0A9N9VMT4</accession>
<evidence type="ECO:0000313" key="1">
    <source>
        <dbReference type="EMBL" id="CAH0024598.1"/>
    </source>
</evidence>
<dbReference type="Proteomes" id="UP000696573">
    <property type="component" value="Unassembled WGS sequence"/>
</dbReference>
<organism evidence="1 2">
    <name type="scientific">Clonostachys rhizophaga</name>
    <dbReference type="NCBI Taxonomy" id="160324"/>
    <lineage>
        <taxon>Eukaryota</taxon>
        <taxon>Fungi</taxon>
        <taxon>Dikarya</taxon>
        <taxon>Ascomycota</taxon>
        <taxon>Pezizomycotina</taxon>
        <taxon>Sordariomycetes</taxon>
        <taxon>Hypocreomycetidae</taxon>
        <taxon>Hypocreales</taxon>
        <taxon>Bionectriaceae</taxon>
        <taxon>Clonostachys</taxon>
    </lineage>
</organism>
<comment type="caution">
    <text evidence="1">The sequence shown here is derived from an EMBL/GenBank/DDBJ whole genome shotgun (WGS) entry which is preliminary data.</text>
</comment>
<dbReference type="AlphaFoldDB" id="A0A9N9VMT4"/>